<sequence>MFNWTPHGLPSIHHNHLIQKVAGQDYYTIGANNIATDTYTAEEGPLDGISGFGYDYGKFYVSKTFFDIAKRRRILWAWINESSSATDDLRKGWAGLQAIPRNVWLDKSGKQLMQWPISELEKLRGKQVDVEISFQICDFEKAEVLKLDPNLTTPQLLCSQNDASVKGALGAVGLLVLASNGLQECTAVFFRVFKADSKYIVLTCSDQSRFSLDDDIDKTTYGAFLDVDPVLKKLSLRSLIDRSIVESFWWRRQSLHHS</sequence>
<dbReference type="EMBL" id="CM051398">
    <property type="protein sequence ID" value="KAJ4717890.1"/>
    <property type="molecule type" value="Genomic_DNA"/>
</dbReference>
<organism evidence="1 2">
    <name type="scientific">Melia azedarach</name>
    <name type="common">Chinaberry tree</name>
    <dbReference type="NCBI Taxonomy" id="155640"/>
    <lineage>
        <taxon>Eukaryota</taxon>
        <taxon>Viridiplantae</taxon>
        <taxon>Streptophyta</taxon>
        <taxon>Embryophyta</taxon>
        <taxon>Tracheophyta</taxon>
        <taxon>Spermatophyta</taxon>
        <taxon>Magnoliopsida</taxon>
        <taxon>eudicotyledons</taxon>
        <taxon>Gunneridae</taxon>
        <taxon>Pentapetalae</taxon>
        <taxon>rosids</taxon>
        <taxon>malvids</taxon>
        <taxon>Sapindales</taxon>
        <taxon>Meliaceae</taxon>
        <taxon>Melia</taxon>
    </lineage>
</organism>
<protein>
    <submittedName>
        <fullName evidence="1">Beta-fructofuranosidase, insoluble isoenzyme like</fullName>
    </submittedName>
</protein>
<reference evidence="1 2" key="1">
    <citation type="journal article" date="2023" name="Science">
        <title>Complex scaffold remodeling in plant triterpene biosynthesis.</title>
        <authorList>
            <person name="De La Pena R."/>
            <person name="Hodgson H."/>
            <person name="Liu J.C."/>
            <person name="Stephenson M.J."/>
            <person name="Martin A.C."/>
            <person name="Owen C."/>
            <person name="Harkess A."/>
            <person name="Leebens-Mack J."/>
            <person name="Jimenez L.E."/>
            <person name="Osbourn A."/>
            <person name="Sattely E.S."/>
        </authorList>
    </citation>
    <scope>NUCLEOTIDE SEQUENCE [LARGE SCALE GENOMIC DNA]</scope>
    <source>
        <strain evidence="2">cv. JPN11</strain>
        <tissue evidence="1">Leaf</tissue>
    </source>
</reference>
<comment type="caution">
    <text evidence="1">The sequence shown here is derived from an EMBL/GenBank/DDBJ whole genome shotgun (WGS) entry which is preliminary data.</text>
</comment>
<proteinExistence type="predicted"/>
<evidence type="ECO:0000313" key="2">
    <source>
        <dbReference type="Proteomes" id="UP001164539"/>
    </source>
</evidence>
<keyword evidence="2" id="KW-1185">Reference proteome</keyword>
<evidence type="ECO:0000313" key="1">
    <source>
        <dbReference type="EMBL" id="KAJ4717890.1"/>
    </source>
</evidence>
<dbReference type="Proteomes" id="UP001164539">
    <property type="component" value="Chromosome 5"/>
</dbReference>
<accession>A0ACC1Y312</accession>
<gene>
    <name evidence="1" type="ORF">OWV82_009647</name>
</gene>
<name>A0ACC1Y312_MELAZ</name>